<reference evidence="4" key="1">
    <citation type="submission" date="2020-10" db="EMBL/GenBank/DDBJ databases">
        <authorList>
            <person name="Gilroy R."/>
        </authorList>
    </citation>
    <scope>NUCLEOTIDE SEQUENCE</scope>
    <source>
        <strain evidence="4">ChiBcec15-4380</strain>
    </source>
</reference>
<dbReference type="GO" id="GO:0019877">
    <property type="term" value="P:diaminopimelate biosynthetic process"/>
    <property type="evidence" value="ECO:0007669"/>
    <property type="project" value="UniProtKB-ARBA"/>
</dbReference>
<dbReference type="PANTHER" id="PTHR11014:SF63">
    <property type="entry name" value="METALLOPEPTIDASE, PUTATIVE (AFU_ORTHOLOGUE AFUA_6G09600)-RELATED"/>
    <property type="match status" value="1"/>
</dbReference>
<dbReference type="InterPro" id="IPR036264">
    <property type="entry name" value="Bact_exopeptidase_dim_dom"/>
</dbReference>
<gene>
    <name evidence="4" type="ORF">IAA53_10365</name>
</gene>
<dbReference type="SUPFAM" id="SSF55031">
    <property type="entry name" value="Bacterial exopeptidase dimerisation domain"/>
    <property type="match status" value="1"/>
</dbReference>
<protein>
    <submittedName>
        <fullName evidence="4">Amidohydrolase</fullName>
    </submittedName>
</protein>
<dbReference type="FunFam" id="3.30.70.360:FF:000001">
    <property type="entry name" value="N-acetyldiaminopimelate deacetylase"/>
    <property type="match status" value="1"/>
</dbReference>
<name>A0A9D1IYG7_9FIRM</name>
<feature type="binding site" evidence="2">
    <location>
        <position position="160"/>
    </location>
    <ligand>
        <name>Mn(2+)</name>
        <dbReference type="ChEBI" id="CHEBI:29035"/>
        <label>2</label>
    </ligand>
</feature>
<dbReference type="Gene3D" id="3.40.630.10">
    <property type="entry name" value="Zn peptidases"/>
    <property type="match status" value="1"/>
</dbReference>
<dbReference type="InterPro" id="IPR011650">
    <property type="entry name" value="Peptidase_M20_dimer"/>
</dbReference>
<dbReference type="InterPro" id="IPR002933">
    <property type="entry name" value="Peptidase_M20"/>
</dbReference>
<sequence>MKFLDAARAAAPWMVDLRRQLHRRPELGNQEFETATAVEAALASMGLKPRRLLETAVVCDIEGALPGPTVALRADLDALPLQEETGLPYASEIPGQMHACGHDFHVAGLLGAAKLLAARRDVLPGTVRLLFQPDEEGDGGARRLMEAGCLEGVACVFGAHVRPELPAGQVGLKYGPAYAASNPFVIRIKGRAAHGAEPQLGADALLAGAQIVTALQSIVARRVAPADSAVLTVGTFHAGTACNILAGEAVLEGMLRTFGEEGRRTLVDAVTDLATSIARGMGCEAEVRFTWGYPGIVNHDGPTALVERAAQALLGPEAVIRHTAPLMTTEDFGYFLQAVPGCFYHVGVGCDAPLHSPRFTPDETALPVLAALHAQVAWTALNEGNAG</sequence>
<dbReference type="Pfam" id="PF07687">
    <property type="entry name" value="M20_dimer"/>
    <property type="match status" value="1"/>
</dbReference>
<feature type="binding site" evidence="2">
    <location>
        <position position="355"/>
    </location>
    <ligand>
        <name>Mn(2+)</name>
        <dbReference type="ChEBI" id="CHEBI:29035"/>
        <label>2</label>
    </ligand>
</feature>
<dbReference type="AlphaFoldDB" id="A0A9D1IYG7"/>
<comment type="cofactor">
    <cofactor evidence="2">
        <name>Mn(2+)</name>
        <dbReference type="ChEBI" id="CHEBI:29035"/>
    </cofactor>
    <text evidence="2">The Mn(2+) ion enhances activity.</text>
</comment>
<proteinExistence type="predicted"/>
<dbReference type="Pfam" id="PF01546">
    <property type="entry name" value="Peptidase_M20"/>
    <property type="match status" value="1"/>
</dbReference>
<evidence type="ECO:0000313" key="5">
    <source>
        <dbReference type="Proteomes" id="UP000824239"/>
    </source>
</evidence>
<feature type="domain" description="Peptidase M20 dimerisation" evidence="3">
    <location>
        <begin position="185"/>
        <end position="277"/>
    </location>
</feature>
<dbReference type="GO" id="GO:0046872">
    <property type="term" value="F:metal ion binding"/>
    <property type="evidence" value="ECO:0007669"/>
    <property type="project" value="UniProtKB-KW"/>
</dbReference>
<dbReference type="Proteomes" id="UP000824239">
    <property type="component" value="Unassembled WGS sequence"/>
</dbReference>
<evidence type="ECO:0000259" key="3">
    <source>
        <dbReference type="Pfam" id="PF07687"/>
    </source>
</evidence>
<keyword evidence="2" id="KW-0479">Metal-binding</keyword>
<keyword evidence="2" id="KW-0464">Manganese</keyword>
<reference evidence="4" key="2">
    <citation type="journal article" date="2021" name="PeerJ">
        <title>Extensive microbial diversity within the chicken gut microbiome revealed by metagenomics and culture.</title>
        <authorList>
            <person name="Gilroy R."/>
            <person name="Ravi A."/>
            <person name="Getino M."/>
            <person name="Pursley I."/>
            <person name="Horton D.L."/>
            <person name="Alikhan N.F."/>
            <person name="Baker D."/>
            <person name="Gharbi K."/>
            <person name="Hall N."/>
            <person name="Watson M."/>
            <person name="Adriaenssens E.M."/>
            <person name="Foster-Nyarko E."/>
            <person name="Jarju S."/>
            <person name="Secka A."/>
            <person name="Antonio M."/>
            <person name="Oren A."/>
            <person name="Chaudhuri R.R."/>
            <person name="La Ragione R."/>
            <person name="Hildebrand F."/>
            <person name="Pallen M.J."/>
        </authorList>
    </citation>
    <scope>NUCLEOTIDE SEQUENCE</scope>
    <source>
        <strain evidence="4">ChiBcec15-4380</strain>
    </source>
</reference>
<evidence type="ECO:0000256" key="1">
    <source>
        <dbReference type="ARBA" id="ARBA00022801"/>
    </source>
</evidence>
<dbReference type="PANTHER" id="PTHR11014">
    <property type="entry name" value="PEPTIDASE M20 FAMILY MEMBER"/>
    <property type="match status" value="1"/>
</dbReference>
<feature type="binding site" evidence="2">
    <location>
        <position position="102"/>
    </location>
    <ligand>
        <name>Mn(2+)</name>
        <dbReference type="ChEBI" id="CHEBI:29035"/>
        <label>2</label>
    </ligand>
</feature>
<dbReference type="EMBL" id="DVHE01000080">
    <property type="protein sequence ID" value="HIR51654.1"/>
    <property type="molecule type" value="Genomic_DNA"/>
</dbReference>
<evidence type="ECO:0000313" key="4">
    <source>
        <dbReference type="EMBL" id="HIR51654.1"/>
    </source>
</evidence>
<organism evidence="4 5">
    <name type="scientific">Candidatus Avoscillospira avicola</name>
    <dbReference type="NCBI Taxonomy" id="2840706"/>
    <lineage>
        <taxon>Bacteria</taxon>
        <taxon>Bacillati</taxon>
        <taxon>Bacillota</taxon>
        <taxon>Clostridia</taxon>
        <taxon>Eubacteriales</taxon>
        <taxon>Oscillospiraceae</taxon>
        <taxon>Oscillospiraceae incertae sedis</taxon>
        <taxon>Candidatus Avoscillospira</taxon>
    </lineage>
</organism>
<keyword evidence="1" id="KW-0378">Hydrolase</keyword>
<dbReference type="NCBIfam" id="TIGR01891">
    <property type="entry name" value="amidohydrolases"/>
    <property type="match status" value="1"/>
</dbReference>
<dbReference type="PIRSF" id="PIRSF005962">
    <property type="entry name" value="Pept_M20D_amidohydro"/>
    <property type="match status" value="1"/>
</dbReference>
<feature type="binding site" evidence="2">
    <location>
        <position position="136"/>
    </location>
    <ligand>
        <name>Mn(2+)</name>
        <dbReference type="ChEBI" id="CHEBI:29035"/>
        <label>2</label>
    </ligand>
</feature>
<dbReference type="GO" id="GO:0050118">
    <property type="term" value="F:N-acetyldiaminopimelate deacetylase activity"/>
    <property type="evidence" value="ECO:0007669"/>
    <property type="project" value="UniProtKB-ARBA"/>
</dbReference>
<dbReference type="InterPro" id="IPR017439">
    <property type="entry name" value="Amidohydrolase"/>
</dbReference>
<evidence type="ECO:0000256" key="2">
    <source>
        <dbReference type="PIRSR" id="PIRSR005962-1"/>
    </source>
</evidence>
<accession>A0A9D1IYG7</accession>
<dbReference type="SUPFAM" id="SSF53187">
    <property type="entry name" value="Zn-dependent exopeptidases"/>
    <property type="match status" value="1"/>
</dbReference>
<dbReference type="Gene3D" id="3.30.70.360">
    <property type="match status" value="1"/>
</dbReference>
<dbReference type="CDD" id="cd03886">
    <property type="entry name" value="M20_Acy1"/>
    <property type="match status" value="1"/>
</dbReference>
<feature type="binding site" evidence="2">
    <location>
        <position position="100"/>
    </location>
    <ligand>
        <name>Mn(2+)</name>
        <dbReference type="ChEBI" id="CHEBI:29035"/>
        <label>2</label>
    </ligand>
</feature>
<comment type="caution">
    <text evidence="4">The sequence shown here is derived from an EMBL/GenBank/DDBJ whole genome shotgun (WGS) entry which is preliminary data.</text>
</comment>